<evidence type="ECO:0000313" key="10">
    <source>
        <dbReference type="EMBL" id="PIR98503.1"/>
    </source>
</evidence>
<keyword evidence="4 7" id="KW-1133">Transmembrane helix</keyword>
<name>A0A2H0VHE6_9BACT</name>
<reference evidence="11" key="1">
    <citation type="submission" date="2017-09" db="EMBL/GenBank/DDBJ databases">
        <title>Depth-based differentiation of microbial function through sediment-hosted aquifers and enrichment of novel symbionts in the deep terrestrial subsurface.</title>
        <authorList>
            <person name="Probst A.J."/>
            <person name="Ladd B."/>
            <person name="Jarett J.K."/>
            <person name="Geller-Mcgrath D.E."/>
            <person name="Sieber C.M.K."/>
            <person name="Emerson J.B."/>
            <person name="Anantharaman K."/>
            <person name="Thomas B.C."/>
            <person name="Malmstrom R."/>
            <person name="Stieglmeier M."/>
            <person name="Klingl A."/>
            <person name="Woyke T."/>
            <person name="Ryan C.M."/>
            <person name="Banfield J.F."/>
        </authorList>
    </citation>
    <scope>NUCLEOTIDE SEQUENCE [LARGE SCALE GENOMIC DNA]</scope>
</reference>
<dbReference type="InterPro" id="IPR050250">
    <property type="entry name" value="Macrolide_Exporter_MacB"/>
</dbReference>
<evidence type="ECO:0000256" key="7">
    <source>
        <dbReference type="SAM" id="Phobius"/>
    </source>
</evidence>
<dbReference type="InterPro" id="IPR025857">
    <property type="entry name" value="MacB_PCD"/>
</dbReference>
<keyword evidence="3 7" id="KW-0812">Transmembrane</keyword>
<feature type="domain" description="MacB-like periplasmic core" evidence="9">
    <location>
        <begin position="21"/>
        <end position="247"/>
    </location>
</feature>
<feature type="transmembrane region" description="Helical" evidence="7">
    <location>
        <begin position="21"/>
        <end position="41"/>
    </location>
</feature>
<keyword evidence="2" id="KW-1003">Cell membrane</keyword>
<evidence type="ECO:0000256" key="5">
    <source>
        <dbReference type="ARBA" id="ARBA00023136"/>
    </source>
</evidence>
<evidence type="ECO:0000259" key="8">
    <source>
        <dbReference type="Pfam" id="PF02687"/>
    </source>
</evidence>
<evidence type="ECO:0000313" key="11">
    <source>
        <dbReference type="Proteomes" id="UP000230776"/>
    </source>
</evidence>
<dbReference type="Proteomes" id="UP000230776">
    <property type="component" value="Unassembled WGS sequence"/>
</dbReference>
<dbReference type="PANTHER" id="PTHR30572:SF4">
    <property type="entry name" value="ABC TRANSPORTER PERMEASE YTRF"/>
    <property type="match status" value="1"/>
</dbReference>
<accession>A0A2H0VHE6</accession>
<feature type="transmembrane region" description="Helical" evidence="7">
    <location>
        <begin position="375"/>
        <end position="397"/>
    </location>
</feature>
<evidence type="ECO:0000256" key="1">
    <source>
        <dbReference type="ARBA" id="ARBA00004651"/>
    </source>
</evidence>
<dbReference type="InterPro" id="IPR003838">
    <property type="entry name" value="ABC3_permease_C"/>
</dbReference>
<dbReference type="Pfam" id="PF12704">
    <property type="entry name" value="MacB_PCD"/>
    <property type="match status" value="1"/>
</dbReference>
<dbReference type="GO" id="GO:0005886">
    <property type="term" value="C:plasma membrane"/>
    <property type="evidence" value="ECO:0007669"/>
    <property type="project" value="UniProtKB-SubCell"/>
</dbReference>
<dbReference type="GO" id="GO:0022857">
    <property type="term" value="F:transmembrane transporter activity"/>
    <property type="evidence" value="ECO:0007669"/>
    <property type="project" value="TreeGrafter"/>
</dbReference>
<dbReference type="EMBL" id="PFAG01000014">
    <property type="protein sequence ID" value="PIR98503.1"/>
    <property type="molecule type" value="Genomic_DNA"/>
</dbReference>
<comment type="subcellular location">
    <subcellularLocation>
        <location evidence="1">Cell membrane</location>
        <topology evidence="1">Multi-pass membrane protein</topology>
    </subcellularLocation>
</comment>
<evidence type="ECO:0008006" key="12">
    <source>
        <dbReference type="Google" id="ProtNLM"/>
    </source>
</evidence>
<feature type="domain" description="ABC3 transporter permease C-terminal" evidence="8">
    <location>
        <begin position="288"/>
        <end position="407"/>
    </location>
</feature>
<organism evidence="10 11">
    <name type="scientific">Candidatus Colwellbacteria bacterium CG10_big_fil_rev_8_21_14_0_10_41_28</name>
    <dbReference type="NCBI Taxonomy" id="1974539"/>
    <lineage>
        <taxon>Bacteria</taxon>
        <taxon>Candidatus Colwelliibacteriota</taxon>
    </lineage>
</organism>
<feature type="transmembrane region" description="Helical" evidence="7">
    <location>
        <begin position="284"/>
        <end position="309"/>
    </location>
</feature>
<comment type="similarity">
    <text evidence="6">Belongs to the ABC-4 integral membrane protein family.</text>
</comment>
<comment type="caution">
    <text evidence="10">The sequence shown here is derived from an EMBL/GenBank/DDBJ whole genome shotgun (WGS) entry which is preliminary data.</text>
</comment>
<feature type="transmembrane region" description="Helical" evidence="7">
    <location>
        <begin position="333"/>
        <end position="363"/>
    </location>
</feature>
<keyword evidence="5 7" id="KW-0472">Membrane</keyword>
<gene>
    <name evidence="10" type="ORF">COT88_01610</name>
</gene>
<protein>
    <recommendedName>
        <fullName evidence="12">Multidrug ABC transporter substrate-binding protein</fullName>
    </recommendedName>
</protein>
<evidence type="ECO:0000256" key="2">
    <source>
        <dbReference type="ARBA" id="ARBA00022475"/>
    </source>
</evidence>
<dbReference type="PANTHER" id="PTHR30572">
    <property type="entry name" value="MEMBRANE COMPONENT OF TRANSPORTER-RELATED"/>
    <property type="match status" value="1"/>
</dbReference>
<dbReference type="Pfam" id="PF02687">
    <property type="entry name" value="FtsX"/>
    <property type="match status" value="1"/>
</dbReference>
<evidence type="ECO:0000259" key="9">
    <source>
        <dbReference type="Pfam" id="PF12704"/>
    </source>
</evidence>
<dbReference type="AlphaFoldDB" id="A0A2H0VHE6"/>
<evidence type="ECO:0000256" key="6">
    <source>
        <dbReference type="ARBA" id="ARBA00038076"/>
    </source>
</evidence>
<sequence length="414" mass="44434">MSIKHIARTSYRALWVNKSRSFLTVLGVLIGIASIIMMMSIGKGAENLILGEIGGLGAETVVVRPGQEPTGPTDVAETLLGDSLKDRDVDLLRKKSNVPDVIEVSPFVIVPGSVSYGGDTYRPMVIGGAADFFIDSFDAYPEEGVLFDESDTRQKANVAVIGSKVKEELFGDKSPIGESIRIKNQSFKVVGSLAPRGQVAFFDIDDLVIVPHTTAMTYILGIDYYHEIILTAKSADMVEYVIEDVTRTLREAHGITDPDKDDFFAVSQQGLADQIQIIIGSLTAFLSSVVAIALVVGGVGVMNIMLVSITERTREIGLRKAVGATKKNIMNQFLFEAVLLTSIGGVIGIILGGTLAFLISLVLAQTVAPAWTFTFPISAVFLGLGVTSLVGLVFGLYPAKKAAEKDPIEALRYE</sequence>
<proteinExistence type="inferred from homology"/>
<evidence type="ECO:0000256" key="3">
    <source>
        <dbReference type="ARBA" id="ARBA00022692"/>
    </source>
</evidence>
<evidence type="ECO:0000256" key="4">
    <source>
        <dbReference type="ARBA" id="ARBA00022989"/>
    </source>
</evidence>